<protein>
    <submittedName>
        <fullName evidence="2">Uncharacterized protein</fullName>
    </submittedName>
</protein>
<keyword evidence="3" id="KW-1185">Reference proteome</keyword>
<feature type="compositionally biased region" description="Acidic residues" evidence="1">
    <location>
        <begin position="272"/>
        <end position="285"/>
    </location>
</feature>
<proteinExistence type="predicted"/>
<reference evidence="2 3" key="1">
    <citation type="journal article" date="2021" name="BMC Biol.">
        <title>Horizontally acquired antibacterial genes associated with adaptive radiation of ladybird beetles.</title>
        <authorList>
            <person name="Li H.S."/>
            <person name="Tang X.F."/>
            <person name="Huang Y.H."/>
            <person name="Xu Z.Y."/>
            <person name="Chen M.L."/>
            <person name="Du X.Y."/>
            <person name="Qiu B.Y."/>
            <person name="Chen P.T."/>
            <person name="Zhang W."/>
            <person name="Slipinski A."/>
            <person name="Escalona H.E."/>
            <person name="Waterhouse R.M."/>
            <person name="Zwick A."/>
            <person name="Pang H."/>
        </authorList>
    </citation>
    <scope>NUCLEOTIDE SEQUENCE [LARGE SCALE GENOMIC DNA]</scope>
    <source>
        <strain evidence="2">SYSU2018</strain>
    </source>
</reference>
<dbReference type="EMBL" id="JABFTP020000165">
    <property type="protein sequence ID" value="KAL3284156.1"/>
    <property type="molecule type" value="Genomic_DNA"/>
</dbReference>
<dbReference type="AlphaFoldDB" id="A0ABD2P0L0"/>
<evidence type="ECO:0000313" key="2">
    <source>
        <dbReference type="EMBL" id="KAL3284156.1"/>
    </source>
</evidence>
<organism evidence="2 3">
    <name type="scientific">Cryptolaemus montrouzieri</name>
    <dbReference type="NCBI Taxonomy" id="559131"/>
    <lineage>
        <taxon>Eukaryota</taxon>
        <taxon>Metazoa</taxon>
        <taxon>Ecdysozoa</taxon>
        <taxon>Arthropoda</taxon>
        <taxon>Hexapoda</taxon>
        <taxon>Insecta</taxon>
        <taxon>Pterygota</taxon>
        <taxon>Neoptera</taxon>
        <taxon>Endopterygota</taxon>
        <taxon>Coleoptera</taxon>
        <taxon>Polyphaga</taxon>
        <taxon>Cucujiformia</taxon>
        <taxon>Coccinelloidea</taxon>
        <taxon>Coccinellidae</taxon>
        <taxon>Scymninae</taxon>
        <taxon>Scymnini</taxon>
        <taxon>Cryptolaemus</taxon>
    </lineage>
</organism>
<gene>
    <name evidence="2" type="ORF">HHI36_018324</name>
</gene>
<accession>A0ABD2P0L0</accession>
<dbReference type="Proteomes" id="UP001516400">
    <property type="component" value="Unassembled WGS sequence"/>
</dbReference>
<evidence type="ECO:0000313" key="3">
    <source>
        <dbReference type="Proteomes" id="UP001516400"/>
    </source>
</evidence>
<sequence length="311" mass="34982">MASSPRCLTILFDDDSSDPADSASLVKTGGLSKAAGSKDWFYPNRLSSNRDETVGVIFGMHSLEPTTINFLGIYLNSRLTLSAHATHRSNLEAISHKVSEYPAIKLFSKLPERKHRVRGSSKAPTPNKRRDRLVCSGRVWRDAQFRGVGGGAILERPRGDGNLNRELVYGFKNTNNINIARFFKFCATYKADRRTIQRLLRTCYIKSIRLIAFKRFPTSLSTERNGWEQKSNLLKVCSFWGDCLSQSVADAINKYPVTVNDNSTDIAKTAGGDEEENYPSSDDEYEERKDDTAVIQKMNEGITNSYTLIRM</sequence>
<feature type="region of interest" description="Disordered" evidence="1">
    <location>
        <begin position="263"/>
        <end position="288"/>
    </location>
</feature>
<comment type="caution">
    <text evidence="2">The sequence shown here is derived from an EMBL/GenBank/DDBJ whole genome shotgun (WGS) entry which is preliminary data.</text>
</comment>
<name>A0ABD2P0L0_9CUCU</name>
<evidence type="ECO:0000256" key="1">
    <source>
        <dbReference type="SAM" id="MobiDB-lite"/>
    </source>
</evidence>